<keyword evidence="1" id="KW-0378">Hydrolase</keyword>
<reference evidence="2" key="3">
    <citation type="submission" date="2025-08" db="UniProtKB">
        <authorList>
            <consortium name="Ensembl"/>
        </authorList>
    </citation>
    <scope>IDENTIFICATION</scope>
</reference>
<dbReference type="Ensembl" id="ENSGGOT00000055097.1">
    <property type="protein sequence ID" value="ENSGGOP00000033555.1"/>
    <property type="gene ID" value="ENSGGOG00000014445.3"/>
</dbReference>
<accession>A0A2I2YF42</accession>
<dbReference type="InterPro" id="IPR023696">
    <property type="entry name" value="Ureohydrolase_dom_sf"/>
</dbReference>
<evidence type="ECO:0000313" key="3">
    <source>
        <dbReference type="Proteomes" id="UP000001519"/>
    </source>
</evidence>
<sequence length="96" mass="11229">MGTALVYHEDMTATRLLWDDPECEIERPERLTAALDRLRQRGLEQRCLRLSAREASEEELGLVHRVPFTVRGWPQGLDCSWWMLCSLELCKMGLPW</sequence>
<keyword evidence="3" id="KW-1185">Reference proteome</keyword>
<dbReference type="Bgee" id="ENSGGOG00000014445">
    <property type="expression patterns" value="Expressed in adult mammalian kidney and 6 other cell types or tissues"/>
</dbReference>
<proteinExistence type="predicted"/>
<dbReference type="AlphaFoldDB" id="A0A2I2YF42"/>
<dbReference type="SUPFAM" id="SSF52768">
    <property type="entry name" value="Arginase/deacetylase"/>
    <property type="match status" value="1"/>
</dbReference>
<name>A0A2I2YF42_GORGO</name>
<reference evidence="3" key="1">
    <citation type="submission" date="2011-05" db="EMBL/GenBank/DDBJ databases">
        <title>Insights into the evolution of the great apes provided by the gorilla genome.</title>
        <authorList>
            <person name="Scally A."/>
        </authorList>
    </citation>
    <scope>NUCLEOTIDE SEQUENCE [LARGE SCALE GENOMIC DNA]</scope>
</reference>
<reference evidence="2 3" key="2">
    <citation type="journal article" date="2012" name="Nature">
        <title>Insights into hominid evolution from the gorilla genome sequence.</title>
        <authorList>
            <person name="Scally A."/>
            <person name="Dutheil J.Y."/>
            <person name="Hillier L.W."/>
            <person name="Jordan G.E."/>
            <person name="Goodhead I."/>
            <person name="Herrero J."/>
            <person name="Hobolth A."/>
            <person name="Lappalainen T."/>
            <person name="Mailund T."/>
            <person name="Marques-Bonet T."/>
            <person name="McCarthy S."/>
            <person name="Montgomery S.H."/>
            <person name="Schwalie P.C."/>
            <person name="Tang Y.A."/>
            <person name="Ward M.C."/>
            <person name="Xue Y."/>
            <person name="Yngvadottir B."/>
            <person name="Alkan C."/>
            <person name="Andersen L.N."/>
            <person name="Ayub Q."/>
            <person name="Ball E.V."/>
            <person name="Beal K."/>
            <person name="Bradley B.J."/>
            <person name="Chen Y."/>
            <person name="Clee C.M."/>
            <person name="Fitzgerald S."/>
            <person name="Graves T.A."/>
            <person name="Gu Y."/>
            <person name="Heath P."/>
            <person name="Heger A."/>
            <person name="Karakoc E."/>
            <person name="Kolb-Kokocinski A."/>
            <person name="Laird G.K."/>
            <person name="Lunter G."/>
            <person name="Meader S."/>
            <person name="Mort M."/>
            <person name="Mullikin J.C."/>
            <person name="Munch K."/>
            <person name="O'Connor T.D."/>
            <person name="Phillips A.D."/>
            <person name="Prado-Martinez J."/>
            <person name="Rogers A.S."/>
            <person name="Sajjadian S."/>
            <person name="Schmidt D."/>
            <person name="Shaw K."/>
            <person name="Simpson J.T."/>
            <person name="Stenson P.D."/>
            <person name="Turner D.J."/>
            <person name="Vigilant L."/>
            <person name="Vilella A.J."/>
            <person name="Whitener W."/>
            <person name="Zhu B."/>
            <person name="Cooper D.N."/>
            <person name="de Jong P."/>
            <person name="Dermitzakis E.T."/>
            <person name="Eichler E.E."/>
            <person name="Flicek P."/>
            <person name="Goldman N."/>
            <person name="Mundy N.I."/>
            <person name="Ning Z."/>
            <person name="Odom D.T."/>
            <person name="Ponting C.P."/>
            <person name="Quail M.A."/>
            <person name="Ryder O.A."/>
            <person name="Searle S.M."/>
            <person name="Warren W.C."/>
            <person name="Wilson R.K."/>
            <person name="Schierup M.H."/>
            <person name="Rogers J."/>
            <person name="Tyler-Smith C."/>
            <person name="Durbin R."/>
        </authorList>
    </citation>
    <scope>NUCLEOTIDE SEQUENCE [LARGE SCALE GENOMIC DNA]</scope>
</reference>
<protein>
    <submittedName>
        <fullName evidence="2">Histone deacetylase 10</fullName>
    </submittedName>
</protein>
<evidence type="ECO:0000313" key="2">
    <source>
        <dbReference type="Ensembl" id="ENSGGOP00000033555.1"/>
    </source>
</evidence>
<dbReference type="GeneTree" id="ENSGT00940000160061"/>
<dbReference type="Proteomes" id="UP000001519">
    <property type="component" value="Chromosome 22"/>
</dbReference>
<gene>
    <name evidence="2" type="primary">HDAC10</name>
</gene>
<evidence type="ECO:0000256" key="1">
    <source>
        <dbReference type="ARBA" id="ARBA00022801"/>
    </source>
</evidence>
<dbReference type="GO" id="GO:0016787">
    <property type="term" value="F:hydrolase activity"/>
    <property type="evidence" value="ECO:0007669"/>
    <property type="project" value="UniProtKB-KW"/>
</dbReference>
<dbReference type="EMBL" id="CABD030121842">
    <property type="status" value="NOT_ANNOTATED_CDS"/>
    <property type="molecule type" value="Genomic_DNA"/>
</dbReference>
<reference evidence="2" key="4">
    <citation type="submission" date="2025-09" db="UniProtKB">
        <authorList>
            <consortium name="Ensembl"/>
        </authorList>
    </citation>
    <scope>IDENTIFICATION</scope>
</reference>
<dbReference type="Gene3D" id="3.40.800.20">
    <property type="entry name" value="Histone deacetylase domain"/>
    <property type="match status" value="1"/>
</dbReference>
<organism evidence="2 3">
    <name type="scientific">Gorilla gorilla gorilla</name>
    <name type="common">Western lowland gorilla</name>
    <dbReference type="NCBI Taxonomy" id="9595"/>
    <lineage>
        <taxon>Eukaryota</taxon>
        <taxon>Metazoa</taxon>
        <taxon>Chordata</taxon>
        <taxon>Craniata</taxon>
        <taxon>Vertebrata</taxon>
        <taxon>Euteleostomi</taxon>
        <taxon>Mammalia</taxon>
        <taxon>Eutheria</taxon>
        <taxon>Euarchontoglires</taxon>
        <taxon>Primates</taxon>
        <taxon>Haplorrhini</taxon>
        <taxon>Catarrhini</taxon>
        <taxon>Hominidae</taxon>
        <taxon>Gorilla</taxon>
    </lineage>
</organism>
<dbReference type="InterPro" id="IPR037138">
    <property type="entry name" value="His_deacetylse_dom_sf"/>
</dbReference>